<accession>A0A0E9VUL0</accession>
<name>A0A0E9VUL0_ANGAN</name>
<dbReference type="EMBL" id="GBXM01027552">
    <property type="protein sequence ID" value="JAH81025.1"/>
    <property type="molecule type" value="Transcribed_RNA"/>
</dbReference>
<dbReference type="AlphaFoldDB" id="A0A0E9VUL0"/>
<reference evidence="1" key="1">
    <citation type="submission" date="2014-11" db="EMBL/GenBank/DDBJ databases">
        <authorList>
            <person name="Amaro Gonzalez C."/>
        </authorList>
    </citation>
    <scope>NUCLEOTIDE SEQUENCE</scope>
</reference>
<sequence length="36" mass="4229">MYNIGWFYLNRKQYAEESIPSSYIVQSALLETKSPT</sequence>
<evidence type="ECO:0000313" key="1">
    <source>
        <dbReference type="EMBL" id="JAH81025.1"/>
    </source>
</evidence>
<reference evidence="1" key="2">
    <citation type="journal article" date="2015" name="Fish Shellfish Immunol.">
        <title>Early steps in the European eel (Anguilla anguilla)-Vibrio vulnificus interaction in the gills: Role of the RtxA13 toxin.</title>
        <authorList>
            <person name="Callol A."/>
            <person name="Pajuelo D."/>
            <person name="Ebbesson L."/>
            <person name="Teles M."/>
            <person name="MacKenzie S."/>
            <person name="Amaro C."/>
        </authorList>
    </citation>
    <scope>NUCLEOTIDE SEQUENCE</scope>
</reference>
<organism evidence="1">
    <name type="scientific">Anguilla anguilla</name>
    <name type="common">European freshwater eel</name>
    <name type="synonym">Muraena anguilla</name>
    <dbReference type="NCBI Taxonomy" id="7936"/>
    <lineage>
        <taxon>Eukaryota</taxon>
        <taxon>Metazoa</taxon>
        <taxon>Chordata</taxon>
        <taxon>Craniata</taxon>
        <taxon>Vertebrata</taxon>
        <taxon>Euteleostomi</taxon>
        <taxon>Actinopterygii</taxon>
        <taxon>Neopterygii</taxon>
        <taxon>Teleostei</taxon>
        <taxon>Anguilliformes</taxon>
        <taxon>Anguillidae</taxon>
        <taxon>Anguilla</taxon>
    </lineage>
</organism>
<protein>
    <submittedName>
        <fullName evidence="1">Uncharacterized protein</fullName>
    </submittedName>
</protein>
<proteinExistence type="predicted"/>